<evidence type="ECO:0000256" key="1">
    <source>
        <dbReference type="SAM" id="Phobius"/>
    </source>
</evidence>
<gene>
    <name evidence="2" type="ORF">AUR64_01130</name>
</gene>
<protein>
    <recommendedName>
        <fullName evidence="4">DUF5518 domain-containing protein</fullName>
    </recommendedName>
</protein>
<feature type="transmembrane region" description="Helical" evidence="1">
    <location>
        <begin position="29"/>
        <end position="44"/>
    </location>
</feature>
<accession>A0A0W1R3Q5</accession>
<keyword evidence="1" id="KW-0812">Transmembrane</keyword>
<keyword evidence="1" id="KW-0472">Membrane</keyword>
<dbReference type="RefSeq" id="WP_058583296.1">
    <property type="nucleotide sequence ID" value="NZ_LOPU01000037.1"/>
</dbReference>
<dbReference type="AlphaFoldDB" id="A0A0W1R3Q5"/>
<evidence type="ECO:0000313" key="2">
    <source>
        <dbReference type="EMBL" id="KTG07868.1"/>
    </source>
</evidence>
<evidence type="ECO:0000313" key="3">
    <source>
        <dbReference type="Proteomes" id="UP000054387"/>
    </source>
</evidence>
<proteinExistence type="predicted"/>
<keyword evidence="3" id="KW-1185">Reference proteome</keyword>
<comment type="caution">
    <text evidence="2">The sequence shown here is derived from an EMBL/GenBank/DDBJ whole genome shotgun (WGS) entry which is preliminary data.</text>
</comment>
<sequence>MDRTSVALGGVVSAVASVVAVVLYGPETAAPWGILAGAVVALRARDATDGLFDGALAGLVGAVGGVLAVVGFYALDVYFHVGDAEIAGSVGAYFSVPSVVMLVPSFALGGMLAGALGVLLRDSVTARVGA</sequence>
<dbReference type="Proteomes" id="UP000054387">
    <property type="component" value="Unassembled WGS sequence"/>
</dbReference>
<name>A0A0W1R3Q5_9EURY</name>
<dbReference type="OrthoDB" id="385367at2157"/>
<feature type="transmembrane region" description="Helical" evidence="1">
    <location>
        <begin position="99"/>
        <end position="120"/>
    </location>
</feature>
<evidence type="ECO:0008006" key="4">
    <source>
        <dbReference type="Google" id="ProtNLM"/>
    </source>
</evidence>
<dbReference type="EMBL" id="LOPU01000037">
    <property type="protein sequence ID" value="KTG07868.1"/>
    <property type="molecule type" value="Genomic_DNA"/>
</dbReference>
<feature type="transmembrane region" description="Helical" evidence="1">
    <location>
        <begin position="56"/>
        <end position="79"/>
    </location>
</feature>
<organism evidence="2 3">
    <name type="scientific">Haloprofundus marisrubri</name>
    <dbReference type="NCBI Taxonomy" id="1514971"/>
    <lineage>
        <taxon>Archaea</taxon>
        <taxon>Methanobacteriati</taxon>
        <taxon>Methanobacteriota</taxon>
        <taxon>Stenosarchaea group</taxon>
        <taxon>Halobacteria</taxon>
        <taxon>Halobacteriales</taxon>
        <taxon>Haloferacaceae</taxon>
        <taxon>Haloprofundus</taxon>
    </lineage>
</organism>
<reference evidence="2 3" key="1">
    <citation type="submission" date="2015-12" db="EMBL/GenBank/DDBJ databases">
        <title>Haloprofundus marisrubri gen. nov., sp. nov., an extremely halophilic archaeon isolated from the Discovery deep brine-seawater interface in the Red Sea.</title>
        <authorList>
            <person name="Zhang G."/>
            <person name="Stingl U."/>
            <person name="Rashid M."/>
        </authorList>
    </citation>
    <scope>NUCLEOTIDE SEQUENCE [LARGE SCALE GENOMIC DNA]</scope>
    <source>
        <strain evidence="2 3">SB9</strain>
    </source>
</reference>
<keyword evidence="1" id="KW-1133">Transmembrane helix</keyword>